<keyword evidence="3" id="KW-1185">Reference proteome</keyword>
<organism evidence="2 3">
    <name type="scientific">Elsinoe australis</name>
    <dbReference type="NCBI Taxonomy" id="40998"/>
    <lineage>
        <taxon>Eukaryota</taxon>
        <taxon>Fungi</taxon>
        <taxon>Dikarya</taxon>
        <taxon>Ascomycota</taxon>
        <taxon>Pezizomycotina</taxon>
        <taxon>Dothideomycetes</taxon>
        <taxon>Dothideomycetidae</taxon>
        <taxon>Myriangiales</taxon>
        <taxon>Elsinoaceae</taxon>
        <taxon>Elsinoe</taxon>
    </lineage>
</organism>
<feature type="compositionally biased region" description="Basic residues" evidence="1">
    <location>
        <begin position="103"/>
        <end position="124"/>
    </location>
</feature>
<name>A0A2P7ZTV1_9PEZI</name>
<sequence>MRVTDITLPILAGVAAVNAQGLNFPAIFSAQPALKNAQPSTTSSVNRQASASSVISEMSSKKPGATLKPTTSIKPTANTTLKPSVKPTTKPAGSKKATVTGKGKPKTTKKAQKPKASGKAKSKRQAVVSGTSTAGQACATQQILYSYTPTPNTPNGFLVDPSLLSQATGALAPAGYTTNFTGQYGSLFANNYLGYYQISAYSPSTCSGICDSISSCKGFNLYFERDPVVNPAPTCANPTAGVMVRCAIWGSQISSAQAKNIGEWRTDFMVIITGSNGYLKNTAPAAISGYNGPTALAGLVNVNSLNGKNVVAGSGYYPGAYDPSQCATLCASTSAANKLAATAAGNTTYAACNYVNSAILSVSGVAQGTYCSLYTTADVASYATLYTSKYNGVAYDITYSYGYALNNVDSGVVAAVSGASTSSASSGATPSAAGSGSTTARSSITSSSTTTTTTTTTTKSPTAATPSSVSCASLGGTSYTDLNGINYQVRCANDLLGVGDIANLAVNAYSDCFTNCDVIKGCQGFAYVPNAKICYFKNLTGVTTAPNSNSGVDLAWLPSAYTPPGSASSSSSTSATTSTASKTSSAAATTTTTTAPTSSPFYIQLTGVSGNAYNGTYLKSVNSASGGYSYYYITTVTAKSSATTFQIDNTDGDLLLGSDNTQKALFIPFSTTYPKSIMYFYTSDLSYYATPNCAWDRTTNKVSCTTDAGVAVNLMTCSGISDTAGVLYGSTSTQSNCVTWTLSAST</sequence>
<accession>A0A2P7ZTV1</accession>
<dbReference type="AlphaFoldDB" id="A0A2P7ZTV1"/>
<dbReference type="PANTHER" id="PTHR36578:SF1">
    <property type="entry name" value="APPLE DOMAIN-CONTAINING PROTEIN"/>
    <property type="match status" value="1"/>
</dbReference>
<proteinExistence type="predicted"/>
<feature type="compositionally biased region" description="Polar residues" evidence="1">
    <location>
        <begin position="68"/>
        <end position="82"/>
    </location>
</feature>
<gene>
    <name evidence="2" type="ORF">B9Z65_2905</name>
</gene>
<dbReference type="EMBL" id="NHZQ01000121">
    <property type="protein sequence ID" value="PSK51638.1"/>
    <property type="molecule type" value="Genomic_DNA"/>
</dbReference>
<reference evidence="2 3" key="1">
    <citation type="submission" date="2017-05" db="EMBL/GenBank/DDBJ databases">
        <title>Draft genome sequence of Elsinoe australis.</title>
        <authorList>
            <person name="Cheng Q."/>
        </authorList>
    </citation>
    <scope>NUCLEOTIDE SEQUENCE [LARGE SCALE GENOMIC DNA]</scope>
    <source>
        <strain evidence="2 3">NL1</strain>
    </source>
</reference>
<evidence type="ECO:0000313" key="2">
    <source>
        <dbReference type="EMBL" id="PSK51638.1"/>
    </source>
</evidence>
<dbReference type="Proteomes" id="UP000243723">
    <property type="component" value="Unassembled WGS sequence"/>
</dbReference>
<feature type="region of interest" description="Disordered" evidence="1">
    <location>
        <begin position="37"/>
        <end position="126"/>
    </location>
</feature>
<comment type="caution">
    <text evidence="2">The sequence shown here is derived from an EMBL/GenBank/DDBJ whole genome shotgun (WGS) entry which is preliminary data.</text>
</comment>
<evidence type="ECO:0000256" key="1">
    <source>
        <dbReference type="SAM" id="MobiDB-lite"/>
    </source>
</evidence>
<protein>
    <recommendedName>
        <fullName evidence="4">Apple domain-containing protein</fullName>
    </recommendedName>
</protein>
<dbReference type="PANTHER" id="PTHR36578">
    <property type="entry name" value="CHROMOSOME 15, WHOLE GENOME SHOTGUN SEQUENCE"/>
    <property type="match status" value="1"/>
</dbReference>
<dbReference type="OrthoDB" id="271448at2759"/>
<dbReference type="STRING" id="40998.A0A2P7ZTV1"/>
<evidence type="ECO:0008006" key="4">
    <source>
        <dbReference type="Google" id="ProtNLM"/>
    </source>
</evidence>
<feature type="region of interest" description="Disordered" evidence="1">
    <location>
        <begin position="421"/>
        <end position="470"/>
    </location>
</feature>
<dbReference type="Gene3D" id="3.50.4.10">
    <property type="entry name" value="Hepatocyte Growth Factor"/>
    <property type="match status" value="1"/>
</dbReference>
<evidence type="ECO:0000313" key="3">
    <source>
        <dbReference type="Proteomes" id="UP000243723"/>
    </source>
</evidence>
<feature type="compositionally biased region" description="Polar residues" evidence="1">
    <location>
        <begin position="37"/>
        <end position="49"/>
    </location>
</feature>